<organism evidence="11 12">
    <name type="scientific">Linum trigynum</name>
    <dbReference type="NCBI Taxonomy" id="586398"/>
    <lineage>
        <taxon>Eukaryota</taxon>
        <taxon>Viridiplantae</taxon>
        <taxon>Streptophyta</taxon>
        <taxon>Embryophyta</taxon>
        <taxon>Tracheophyta</taxon>
        <taxon>Spermatophyta</taxon>
        <taxon>Magnoliopsida</taxon>
        <taxon>eudicotyledons</taxon>
        <taxon>Gunneridae</taxon>
        <taxon>Pentapetalae</taxon>
        <taxon>rosids</taxon>
        <taxon>fabids</taxon>
        <taxon>Malpighiales</taxon>
        <taxon>Linaceae</taxon>
        <taxon>Linum</taxon>
    </lineage>
</organism>
<feature type="domain" description="DUF8040" evidence="10">
    <location>
        <begin position="65"/>
        <end position="156"/>
    </location>
</feature>
<evidence type="ECO:0000259" key="9">
    <source>
        <dbReference type="Pfam" id="PF13359"/>
    </source>
</evidence>
<sequence>MARLRRISNVRNRKAAKAISIVLGLLLVYFSLLIQLLELLVLRRLLEPRRPRNTPLDNIFDRQHDRRRYMRRTLELSDSRCIHKLRMNRTLFRKLCELLVSEGGLNGTDDVGIDEMVMIFLVTIGHNVKNRILQQDFCRSGQTISKVFHMVLRSILRLHPILIPQPTPIPENSDDAKWKFFKGCLGALDGTHIKVRVRLEDQPRYRDRKGTVSMNVLGVCNSNLEFVYCLAGWEGSAHDGKVLRDALLRPNGLRVPKGTYYLCDQGYSKCEGFLTPYRGQRYHLKEWGGLRPKKAEEYFNMKHGSARNSIERAFGINKNRWAVLRDASWFSPEVMVQIVNSCYLLHNFIKREAGVDAFERDYVDTEPEQYPSAYAEHIEDVISVVQPSDQWTNFRDKLSQEIWSNRSGRR</sequence>
<comment type="subcellular location">
    <subcellularLocation>
        <location evidence="2">Nucleus</location>
    </subcellularLocation>
</comment>
<evidence type="ECO:0000256" key="7">
    <source>
        <dbReference type="ARBA" id="ARBA00023242"/>
    </source>
</evidence>
<dbReference type="Proteomes" id="UP001497516">
    <property type="component" value="Chromosome 1"/>
</dbReference>
<dbReference type="GO" id="GO:0046872">
    <property type="term" value="F:metal ion binding"/>
    <property type="evidence" value="ECO:0007669"/>
    <property type="project" value="UniProtKB-KW"/>
</dbReference>
<evidence type="ECO:0000256" key="6">
    <source>
        <dbReference type="ARBA" id="ARBA00022801"/>
    </source>
</evidence>
<dbReference type="Pfam" id="PF26138">
    <property type="entry name" value="DUF8040"/>
    <property type="match status" value="1"/>
</dbReference>
<feature type="domain" description="DDE Tnp4" evidence="9">
    <location>
        <begin position="188"/>
        <end position="347"/>
    </location>
</feature>
<dbReference type="PANTHER" id="PTHR22930">
    <property type="match status" value="1"/>
</dbReference>
<evidence type="ECO:0000259" key="10">
    <source>
        <dbReference type="Pfam" id="PF26138"/>
    </source>
</evidence>
<evidence type="ECO:0008006" key="13">
    <source>
        <dbReference type="Google" id="ProtNLM"/>
    </source>
</evidence>
<dbReference type="InterPro" id="IPR027806">
    <property type="entry name" value="HARBI1_dom"/>
</dbReference>
<dbReference type="PANTHER" id="PTHR22930:SF281">
    <property type="entry name" value="NUCLEASE"/>
    <property type="match status" value="1"/>
</dbReference>
<keyword evidence="4" id="KW-0540">Nuclease</keyword>
<proteinExistence type="inferred from homology"/>
<keyword evidence="7" id="KW-0539">Nucleus</keyword>
<protein>
    <recommendedName>
        <fullName evidence="13">Transposase</fullName>
    </recommendedName>
</protein>
<evidence type="ECO:0000256" key="2">
    <source>
        <dbReference type="ARBA" id="ARBA00004123"/>
    </source>
</evidence>
<reference evidence="11 12" key="1">
    <citation type="submission" date="2024-04" db="EMBL/GenBank/DDBJ databases">
        <authorList>
            <person name="Fracassetti M."/>
        </authorList>
    </citation>
    <scope>NUCLEOTIDE SEQUENCE [LARGE SCALE GENOMIC DNA]</scope>
</reference>
<keyword evidence="8" id="KW-0812">Transmembrane</keyword>
<feature type="transmembrane region" description="Helical" evidence="8">
    <location>
        <begin position="21"/>
        <end position="42"/>
    </location>
</feature>
<evidence type="ECO:0000256" key="4">
    <source>
        <dbReference type="ARBA" id="ARBA00022722"/>
    </source>
</evidence>
<dbReference type="InterPro" id="IPR058353">
    <property type="entry name" value="DUF8040"/>
</dbReference>
<dbReference type="Pfam" id="PF13359">
    <property type="entry name" value="DDE_Tnp_4"/>
    <property type="match status" value="1"/>
</dbReference>
<evidence type="ECO:0000256" key="1">
    <source>
        <dbReference type="ARBA" id="ARBA00001968"/>
    </source>
</evidence>
<evidence type="ECO:0000313" key="11">
    <source>
        <dbReference type="EMBL" id="CAL1354467.1"/>
    </source>
</evidence>
<gene>
    <name evidence="11" type="ORF">LTRI10_LOCUS2275</name>
</gene>
<comment type="similarity">
    <text evidence="3">Belongs to the HARBI1 family.</text>
</comment>
<evidence type="ECO:0000256" key="8">
    <source>
        <dbReference type="SAM" id="Phobius"/>
    </source>
</evidence>
<dbReference type="GO" id="GO:0016787">
    <property type="term" value="F:hydrolase activity"/>
    <property type="evidence" value="ECO:0007669"/>
    <property type="project" value="UniProtKB-KW"/>
</dbReference>
<keyword evidence="5" id="KW-0479">Metal-binding</keyword>
<evidence type="ECO:0000256" key="5">
    <source>
        <dbReference type="ARBA" id="ARBA00022723"/>
    </source>
</evidence>
<dbReference type="InterPro" id="IPR045249">
    <property type="entry name" value="HARBI1-like"/>
</dbReference>
<accession>A0AAV2CES5</accession>
<evidence type="ECO:0000256" key="3">
    <source>
        <dbReference type="ARBA" id="ARBA00006958"/>
    </source>
</evidence>
<keyword evidence="12" id="KW-1185">Reference proteome</keyword>
<dbReference type="AlphaFoldDB" id="A0AAV2CES5"/>
<dbReference type="EMBL" id="OZ034813">
    <property type="protein sequence ID" value="CAL1354467.1"/>
    <property type="molecule type" value="Genomic_DNA"/>
</dbReference>
<evidence type="ECO:0000313" key="12">
    <source>
        <dbReference type="Proteomes" id="UP001497516"/>
    </source>
</evidence>
<keyword evidence="8" id="KW-1133">Transmembrane helix</keyword>
<name>A0AAV2CES5_9ROSI</name>
<dbReference type="GO" id="GO:0005634">
    <property type="term" value="C:nucleus"/>
    <property type="evidence" value="ECO:0007669"/>
    <property type="project" value="UniProtKB-SubCell"/>
</dbReference>
<comment type="cofactor">
    <cofactor evidence="1">
        <name>a divalent metal cation</name>
        <dbReference type="ChEBI" id="CHEBI:60240"/>
    </cofactor>
</comment>
<keyword evidence="8" id="KW-0472">Membrane</keyword>
<keyword evidence="6" id="KW-0378">Hydrolase</keyword>
<dbReference type="GO" id="GO:0004518">
    <property type="term" value="F:nuclease activity"/>
    <property type="evidence" value="ECO:0007669"/>
    <property type="project" value="UniProtKB-KW"/>
</dbReference>